<dbReference type="PANTHER" id="PTHR43479">
    <property type="entry name" value="ACREF/ENVCD OPERON REPRESSOR-RELATED"/>
    <property type="match status" value="1"/>
</dbReference>
<gene>
    <name evidence="5" type="ORF">WAK64_13525</name>
</gene>
<dbReference type="PROSITE" id="PS50977">
    <property type="entry name" value="HTH_TETR_2"/>
    <property type="match status" value="1"/>
</dbReference>
<dbReference type="Pfam" id="PF00440">
    <property type="entry name" value="TetR_N"/>
    <property type="match status" value="1"/>
</dbReference>
<accession>A0ABU8HFN0</accession>
<dbReference type="Gene3D" id="1.10.357.10">
    <property type="entry name" value="Tetracycline Repressor, domain 2"/>
    <property type="match status" value="1"/>
</dbReference>
<evidence type="ECO:0000256" key="2">
    <source>
        <dbReference type="ARBA" id="ARBA00023125"/>
    </source>
</evidence>
<dbReference type="EMBL" id="JBBAXC010000010">
    <property type="protein sequence ID" value="MEI5908075.1"/>
    <property type="molecule type" value="Genomic_DNA"/>
</dbReference>
<keyword evidence="1" id="KW-0678">Repressor</keyword>
<evidence type="ECO:0000256" key="1">
    <source>
        <dbReference type="ARBA" id="ARBA00022491"/>
    </source>
</evidence>
<evidence type="ECO:0000259" key="4">
    <source>
        <dbReference type="PROSITE" id="PS50977"/>
    </source>
</evidence>
<sequence>MTRVTIMMTRVILKKLKVGVDAHMPSDTFFKLKEMKQQKIYDAAIKEFCRVPYEEVSIKNIVTTASIARGSFYQYFADKEDLFIYITHTIRGDMQIVKSSQMDFFEFFISLAKEELMKINAHQDDLSDKAKVLHNIAKSPIAIMIFDREMEKEVKNNSVFKKLVEKSYGTVFSKSEMNALMDLISQTMRSTILPVITKTKTVEEAMKDLTIKLNFIKKGVENIN</sequence>
<dbReference type="SUPFAM" id="SSF46689">
    <property type="entry name" value="Homeodomain-like"/>
    <property type="match status" value="1"/>
</dbReference>
<keyword evidence="2 3" id="KW-0238">DNA-binding</keyword>
<dbReference type="InterPro" id="IPR009057">
    <property type="entry name" value="Homeodomain-like_sf"/>
</dbReference>
<evidence type="ECO:0000256" key="3">
    <source>
        <dbReference type="PROSITE-ProRule" id="PRU00335"/>
    </source>
</evidence>
<comment type="caution">
    <text evidence="5">The sequence shown here is derived from an EMBL/GenBank/DDBJ whole genome shotgun (WGS) entry which is preliminary data.</text>
</comment>
<feature type="DNA-binding region" description="H-T-H motif" evidence="3">
    <location>
        <begin position="57"/>
        <end position="76"/>
    </location>
</feature>
<dbReference type="InterPro" id="IPR050624">
    <property type="entry name" value="HTH-type_Tx_Regulator"/>
</dbReference>
<dbReference type="RefSeq" id="WP_336587531.1">
    <property type="nucleotide sequence ID" value="NZ_JBBAXC010000010.1"/>
</dbReference>
<reference evidence="5 6" key="1">
    <citation type="journal article" date="2018" name="J. Microbiol.">
        <title>Bacillus spongiae sp. nov., isolated from sponge of Jeju Island.</title>
        <authorList>
            <person name="Lee G.E."/>
            <person name="Im W.T."/>
            <person name="Park J.S."/>
        </authorList>
    </citation>
    <scope>NUCLEOTIDE SEQUENCE [LARGE SCALE GENOMIC DNA]</scope>
    <source>
        <strain evidence="5 6">135PIL107-10</strain>
    </source>
</reference>
<proteinExistence type="predicted"/>
<dbReference type="PANTHER" id="PTHR43479:SF11">
    <property type="entry name" value="ACREF_ENVCD OPERON REPRESSOR-RELATED"/>
    <property type="match status" value="1"/>
</dbReference>
<evidence type="ECO:0000313" key="5">
    <source>
        <dbReference type="EMBL" id="MEI5908075.1"/>
    </source>
</evidence>
<evidence type="ECO:0000313" key="6">
    <source>
        <dbReference type="Proteomes" id="UP001312865"/>
    </source>
</evidence>
<protein>
    <submittedName>
        <fullName evidence="5">Helix-turn-helix domain-containing protein</fullName>
    </submittedName>
</protein>
<organism evidence="5 6">
    <name type="scientific">Bacillus spongiae</name>
    <dbReference type="NCBI Taxonomy" id="2683610"/>
    <lineage>
        <taxon>Bacteria</taxon>
        <taxon>Bacillati</taxon>
        <taxon>Bacillota</taxon>
        <taxon>Bacilli</taxon>
        <taxon>Bacillales</taxon>
        <taxon>Bacillaceae</taxon>
        <taxon>Bacillus</taxon>
    </lineage>
</organism>
<feature type="domain" description="HTH tetR-type" evidence="4">
    <location>
        <begin position="34"/>
        <end position="94"/>
    </location>
</feature>
<dbReference type="Proteomes" id="UP001312865">
    <property type="component" value="Unassembled WGS sequence"/>
</dbReference>
<keyword evidence="6" id="KW-1185">Reference proteome</keyword>
<name>A0ABU8HFN0_9BACI</name>
<dbReference type="InterPro" id="IPR001647">
    <property type="entry name" value="HTH_TetR"/>
</dbReference>